<evidence type="ECO:0000256" key="11">
    <source>
        <dbReference type="ARBA" id="ARBA00049158"/>
    </source>
</evidence>
<evidence type="ECO:0000256" key="4">
    <source>
        <dbReference type="ARBA" id="ARBA00013085"/>
    </source>
</evidence>
<keyword evidence="6" id="KW-0479">Metal-binding</keyword>
<comment type="pathway">
    <text evidence="2">Amino-acid biosynthesis; L-histidine biosynthesis; L-histidine from 5-phospho-alpha-D-ribose 1-diphosphate: step 8/9.</text>
</comment>
<dbReference type="EC" id="3.1.3.15" evidence="4"/>
<dbReference type="PANTHER" id="PTHR43200">
    <property type="entry name" value="PHOSPHATASE"/>
    <property type="match status" value="1"/>
</dbReference>
<dbReference type="Proteomes" id="UP001244341">
    <property type="component" value="Chromosome 7b"/>
</dbReference>
<dbReference type="Pfam" id="PF00459">
    <property type="entry name" value="Inositol_P"/>
    <property type="match status" value="1"/>
</dbReference>
<dbReference type="InterPro" id="IPR011809">
    <property type="entry name" value="His_9_proposed"/>
</dbReference>
<evidence type="ECO:0000256" key="10">
    <source>
        <dbReference type="ARBA" id="ARBA00033209"/>
    </source>
</evidence>
<evidence type="ECO:0000256" key="1">
    <source>
        <dbReference type="ARBA" id="ARBA00001946"/>
    </source>
</evidence>
<proteinExistence type="inferred from homology"/>
<keyword evidence="13" id="KW-1185">Reference proteome</keyword>
<evidence type="ECO:0000313" key="13">
    <source>
        <dbReference type="Proteomes" id="UP001244341"/>
    </source>
</evidence>
<sequence length="338" mass="36077">MLAASHTRSQCAKPFQAHNTPCTRCGPLLRASMPQQTASTQQQLLQQQPHLQFLQLAHDLADAAGLITTRYFRTKLNVDSKSDASPVTIADRQAEEAMRKLIAAAYPSHAVFGEEAGLTLGSSSSSSSGDGSNSSSSSGDDWLWVLDPIDGTKSFITGKPLFGTLIALLHNGTPVLGVIDQPVTRERWVGLAGQQSSLNGRPISARACGDISNAYMYSTTPHMFAGATEQAFHRVRDAVRIPMYGCDCYAYGLLAAGHCDLVVEADLKPYDYMALVPIIKGAGGVISDWSGQPLRWQVQGGDVAAAIKAAPGEVLAAGDAETHAQALQLLAWKQQQQQ</sequence>
<dbReference type="EMBL" id="CP126214">
    <property type="protein sequence ID" value="WIA15857.1"/>
    <property type="molecule type" value="Genomic_DNA"/>
</dbReference>
<evidence type="ECO:0000256" key="3">
    <source>
        <dbReference type="ARBA" id="ARBA00009759"/>
    </source>
</evidence>
<comment type="similarity">
    <text evidence="3">Belongs to the inositol monophosphatase superfamily.</text>
</comment>
<accession>A0ABY8U5Y8</accession>
<comment type="catalytic activity">
    <reaction evidence="11">
        <text>L-histidinol phosphate + H2O = L-histidinol + phosphate</text>
        <dbReference type="Rhea" id="RHEA:14465"/>
        <dbReference type="ChEBI" id="CHEBI:15377"/>
        <dbReference type="ChEBI" id="CHEBI:43474"/>
        <dbReference type="ChEBI" id="CHEBI:57699"/>
        <dbReference type="ChEBI" id="CHEBI:57980"/>
        <dbReference type="EC" id="3.1.3.15"/>
    </reaction>
</comment>
<dbReference type="NCBIfam" id="TIGR02067">
    <property type="entry name" value="his_9_HisN"/>
    <property type="match status" value="1"/>
</dbReference>
<evidence type="ECO:0000256" key="6">
    <source>
        <dbReference type="ARBA" id="ARBA00022723"/>
    </source>
</evidence>
<evidence type="ECO:0000256" key="5">
    <source>
        <dbReference type="ARBA" id="ARBA00022605"/>
    </source>
</evidence>
<keyword evidence="7" id="KW-0378">Hydrolase</keyword>
<dbReference type="CDD" id="cd01641">
    <property type="entry name" value="Bacterial_IMPase_like_1"/>
    <property type="match status" value="1"/>
</dbReference>
<evidence type="ECO:0000256" key="2">
    <source>
        <dbReference type="ARBA" id="ARBA00004970"/>
    </source>
</evidence>
<evidence type="ECO:0000256" key="7">
    <source>
        <dbReference type="ARBA" id="ARBA00022801"/>
    </source>
</evidence>
<dbReference type="PANTHER" id="PTHR43200:SF6">
    <property type="entry name" value="3'(2'),5'-BISPHOSPHATE NUCLEOTIDASE"/>
    <property type="match status" value="1"/>
</dbReference>
<dbReference type="InterPro" id="IPR000760">
    <property type="entry name" value="Inositol_monophosphatase-like"/>
</dbReference>
<dbReference type="InterPro" id="IPR020583">
    <property type="entry name" value="Inositol_monoP_metal-BS"/>
</dbReference>
<gene>
    <name evidence="12" type="ORF">OEZ85_012611</name>
</gene>
<dbReference type="PRINTS" id="PR00377">
    <property type="entry name" value="IMPHPHTASES"/>
</dbReference>
<organism evidence="12 13">
    <name type="scientific">Tetradesmus obliquus</name>
    <name type="common">Green alga</name>
    <name type="synonym">Acutodesmus obliquus</name>
    <dbReference type="NCBI Taxonomy" id="3088"/>
    <lineage>
        <taxon>Eukaryota</taxon>
        <taxon>Viridiplantae</taxon>
        <taxon>Chlorophyta</taxon>
        <taxon>core chlorophytes</taxon>
        <taxon>Chlorophyceae</taxon>
        <taxon>CS clade</taxon>
        <taxon>Sphaeropleales</taxon>
        <taxon>Scenedesmaceae</taxon>
        <taxon>Tetradesmus</taxon>
    </lineage>
</organism>
<reference evidence="12 13" key="1">
    <citation type="submission" date="2023-05" db="EMBL/GenBank/DDBJ databases">
        <title>A 100% complete, gapless, phased diploid assembly of the Scenedesmus obliquus UTEX 3031 genome.</title>
        <authorList>
            <person name="Biondi T.C."/>
            <person name="Hanschen E.R."/>
            <person name="Kwon T."/>
            <person name="Eng W."/>
            <person name="Kruse C.P.S."/>
            <person name="Koehler S.I."/>
            <person name="Kunde Y."/>
            <person name="Gleasner C.D."/>
            <person name="You Mak K.T."/>
            <person name="Polle J."/>
            <person name="Hovde B.T."/>
            <person name="Starkenburg S.R."/>
        </authorList>
    </citation>
    <scope>NUCLEOTIDE SEQUENCE [LARGE SCALE GENOMIC DNA]</scope>
    <source>
        <strain evidence="12 13">DOE0152z</strain>
    </source>
</reference>
<comment type="cofactor">
    <cofactor evidence="1">
        <name>Mg(2+)</name>
        <dbReference type="ChEBI" id="CHEBI:18420"/>
    </cofactor>
</comment>
<keyword evidence="8" id="KW-0460">Magnesium</keyword>
<dbReference type="Gene3D" id="3.30.540.10">
    <property type="entry name" value="Fructose-1,6-Bisphosphatase, subunit A, domain 1"/>
    <property type="match status" value="1"/>
</dbReference>
<dbReference type="Gene3D" id="3.40.190.80">
    <property type="match status" value="1"/>
</dbReference>
<protein>
    <recommendedName>
        <fullName evidence="4">histidinol-phosphatase</fullName>
        <ecNumber evidence="4">3.1.3.15</ecNumber>
    </recommendedName>
    <alternativeName>
        <fullName evidence="10">Histidinol-phosphate phosphatase</fullName>
    </alternativeName>
</protein>
<keyword evidence="9" id="KW-0368">Histidine biosynthesis</keyword>
<evidence type="ECO:0000313" key="12">
    <source>
        <dbReference type="EMBL" id="WIA15857.1"/>
    </source>
</evidence>
<dbReference type="InterPro" id="IPR051090">
    <property type="entry name" value="Inositol_monoP_superfamily"/>
</dbReference>
<evidence type="ECO:0000256" key="9">
    <source>
        <dbReference type="ARBA" id="ARBA00023102"/>
    </source>
</evidence>
<name>A0ABY8U5Y8_TETOB</name>
<dbReference type="PROSITE" id="PS00629">
    <property type="entry name" value="IMP_1"/>
    <property type="match status" value="1"/>
</dbReference>
<dbReference type="SUPFAM" id="SSF56655">
    <property type="entry name" value="Carbohydrate phosphatase"/>
    <property type="match status" value="1"/>
</dbReference>
<keyword evidence="5" id="KW-0028">Amino-acid biosynthesis</keyword>
<evidence type="ECO:0000256" key="8">
    <source>
        <dbReference type="ARBA" id="ARBA00022842"/>
    </source>
</evidence>